<dbReference type="PANTHER" id="PTHR43026">
    <property type="entry name" value="2-HYDROXYACID DEHYDROGENASE HOMOLOG 1-RELATED"/>
    <property type="match status" value="1"/>
</dbReference>
<dbReference type="InterPro" id="IPR058205">
    <property type="entry name" value="D-LDH-like"/>
</dbReference>
<dbReference type="InterPro" id="IPR006139">
    <property type="entry name" value="D-isomer_2_OHA_DH_cat_dom"/>
</dbReference>
<dbReference type="InterPro" id="IPR029753">
    <property type="entry name" value="D-isomer_DH_CS"/>
</dbReference>
<keyword evidence="2 4" id="KW-0560">Oxidoreductase</keyword>
<keyword evidence="3" id="KW-0520">NAD</keyword>
<feature type="domain" description="D-isomer specific 2-hydroxyacid dehydrogenase catalytic" evidence="5">
    <location>
        <begin position="14"/>
        <end position="321"/>
    </location>
</feature>
<dbReference type="Pfam" id="PF02826">
    <property type="entry name" value="2-Hacid_dh_C"/>
    <property type="match status" value="1"/>
</dbReference>
<feature type="domain" description="D-isomer specific 2-hydroxyacid dehydrogenase NAD-binding" evidence="6">
    <location>
        <begin position="106"/>
        <end position="303"/>
    </location>
</feature>
<accession>A0A1G1WN71</accession>
<dbReference type="EMBL" id="MHCZ01000040">
    <property type="protein sequence ID" value="OGY29149.1"/>
    <property type="molecule type" value="Genomic_DNA"/>
</dbReference>
<dbReference type="InterPro" id="IPR029752">
    <property type="entry name" value="D-isomer_DH_CS1"/>
</dbReference>
<dbReference type="PANTHER" id="PTHR43026:SF1">
    <property type="entry name" value="2-HYDROXYACID DEHYDROGENASE HOMOLOG 1-RELATED"/>
    <property type="match status" value="1"/>
</dbReference>
<proteinExistence type="inferred from homology"/>
<sequence length="323" mass="35816">MKIGFFEIKNWEATYLQNKLSNHQLVFEEGTIDKTNLPKDWDFDAISIFTDSKIDSSVLACLPNLKLIATRTTGTDHIDQEAAKAKNVSIKNVPTYGENTVAEYTFALLLALSRKIIVASERIKEKGRFSSEGLQGFDLQGKIMGVVGTGHIGQHVIRIANGFEMKVIATDVYPKTGLEQQLNFRYVSFEDLLKASDIITLHIPYLPTTHHLININNLGLIKRGAVLLNTSRGSIVETEAVVKALSEGILSGAALDVLEEETSLKNERQFILERELSDTDLRTIIENHVLIGMDNVLITPHNAFNSKEALIRILDTTVANIGS</sequence>
<comment type="similarity">
    <text evidence="1 4">Belongs to the D-isomer specific 2-hydroxyacid dehydrogenase family.</text>
</comment>
<evidence type="ECO:0000259" key="5">
    <source>
        <dbReference type="Pfam" id="PF00389"/>
    </source>
</evidence>
<dbReference type="STRING" id="1802603.A3F35_03105"/>
<comment type="caution">
    <text evidence="7">The sequence shown here is derived from an EMBL/GenBank/DDBJ whole genome shotgun (WGS) entry which is preliminary data.</text>
</comment>
<dbReference type="PROSITE" id="PS00670">
    <property type="entry name" value="D_2_HYDROXYACID_DH_2"/>
    <property type="match status" value="1"/>
</dbReference>
<protein>
    <recommendedName>
        <fullName evidence="9">Hydroxyacid dehydrogenase</fullName>
    </recommendedName>
</protein>
<name>A0A1G1WN71_9BACT</name>
<dbReference type="AlphaFoldDB" id="A0A1G1WN71"/>
<evidence type="ECO:0008006" key="9">
    <source>
        <dbReference type="Google" id="ProtNLM"/>
    </source>
</evidence>
<reference evidence="7 8" key="1">
    <citation type="journal article" date="2016" name="Nat. Commun.">
        <title>Thousands of microbial genomes shed light on interconnected biogeochemical processes in an aquifer system.</title>
        <authorList>
            <person name="Anantharaman K."/>
            <person name="Brown C.T."/>
            <person name="Hug L.A."/>
            <person name="Sharon I."/>
            <person name="Castelle C.J."/>
            <person name="Probst A.J."/>
            <person name="Thomas B.C."/>
            <person name="Singh A."/>
            <person name="Wilkins M.J."/>
            <person name="Karaoz U."/>
            <person name="Brodie E.L."/>
            <person name="Williams K.H."/>
            <person name="Hubbard S.S."/>
            <person name="Banfield J.F."/>
        </authorList>
    </citation>
    <scope>NUCLEOTIDE SEQUENCE [LARGE SCALE GENOMIC DNA]</scope>
</reference>
<evidence type="ECO:0000256" key="1">
    <source>
        <dbReference type="ARBA" id="ARBA00005854"/>
    </source>
</evidence>
<dbReference type="PROSITE" id="PS00065">
    <property type="entry name" value="D_2_HYDROXYACID_DH_1"/>
    <property type="match status" value="1"/>
</dbReference>
<dbReference type="InterPro" id="IPR006140">
    <property type="entry name" value="D-isomer_DH_NAD-bd"/>
</dbReference>
<gene>
    <name evidence="7" type="ORF">A3F35_03105</name>
</gene>
<dbReference type="SUPFAM" id="SSF52283">
    <property type="entry name" value="Formate/glycerate dehydrogenase catalytic domain-like"/>
    <property type="match status" value="1"/>
</dbReference>
<dbReference type="Pfam" id="PF00389">
    <property type="entry name" value="2-Hacid_dh"/>
    <property type="match status" value="1"/>
</dbReference>
<evidence type="ECO:0000256" key="2">
    <source>
        <dbReference type="ARBA" id="ARBA00023002"/>
    </source>
</evidence>
<dbReference type="Proteomes" id="UP000178068">
    <property type="component" value="Unassembled WGS sequence"/>
</dbReference>
<organism evidence="7 8">
    <name type="scientific">Candidatus Woykebacteria bacterium RIFCSPHIGHO2_12_FULL_45_10</name>
    <dbReference type="NCBI Taxonomy" id="1802603"/>
    <lineage>
        <taxon>Bacteria</taxon>
        <taxon>Candidatus Woykeibacteriota</taxon>
    </lineage>
</organism>
<dbReference type="Gene3D" id="3.40.50.720">
    <property type="entry name" value="NAD(P)-binding Rossmann-like Domain"/>
    <property type="match status" value="2"/>
</dbReference>
<dbReference type="GO" id="GO:0008720">
    <property type="term" value="F:D-lactate dehydrogenase (NAD+) activity"/>
    <property type="evidence" value="ECO:0007669"/>
    <property type="project" value="TreeGrafter"/>
</dbReference>
<evidence type="ECO:0000313" key="7">
    <source>
        <dbReference type="EMBL" id="OGY29149.1"/>
    </source>
</evidence>
<evidence type="ECO:0000256" key="3">
    <source>
        <dbReference type="ARBA" id="ARBA00023027"/>
    </source>
</evidence>
<evidence type="ECO:0000256" key="4">
    <source>
        <dbReference type="RuleBase" id="RU003719"/>
    </source>
</evidence>
<evidence type="ECO:0000259" key="6">
    <source>
        <dbReference type="Pfam" id="PF02826"/>
    </source>
</evidence>
<dbReference type="SUPFAM" id="SSF51735">
    <property type="entry name" value="NAD(P)-binding Rossmann-fold domains"/>
    <property type="match status" value="1"/>
</dbReference>
<dbReference type="GO" id="GO:0051287">
    <property type="term" value="F:NAD binding"/>
    <property type="evidence" value="ECO:0007669"/>
    <property type="project" value="InterPro"/>
</dbReference>
<evidence type="ECO:0000313" key="8">
    <source>
        <dbReference type="Proteomes" id="UP000178068"/>
    </source>
</evidence>
<dbReference type="InterPro" id="IPR036291">
    <property type="entry name" value="NAD(P)-bd_dom_sf"/>
</dbReference>